<keyword evidence="4" id="KW-0963">Cytoplasm</keyword>
<dbReference type="PANTHER" id="PTHR23114">
    <property type="entry name" value="M7GPPPN-MRNA HYDROLASE"/>
    <property type="match status" value="1"/>
</dbReference>
<dbReference type="InterPro" id="IPR020084">
    <property type="entry name" value="NUDIX_hydrolase_CS"/>
</dbReference>
<evidence type="ECO:0000256" key="4">
    <source>
        <dbReference type="ARBA" id="ARBA00022490"/>
    </source>
</evidence>
<evidence type="ECO:0000256" key="10">
    <source>
        <dbReference type="ARBA" id="ARBA00078183"/>
    </source>
</evidence>
<feature type="compositionally biased region" description="Basic and acidic residues" evidence="11">
    <location>
        <begin position="402"/>
        <end position="413"/>
    </location>
</feature>
<evidence type="ECO:0000256" key="6">
    <source>
        <dbReference type="ARBA" id="ARBA00022801"/>
    </source>
</evidence>
<reference evidence="14" key="1">
    <citation type="submission" date="2011-07" db="EMBL/GenBank/DDBJ databases">
        <authorList>
            <consortium name="Caenorhabditis brenneri Sequencing and Analysis Consortium"/>
            <person name="Wilson R.K."/>
        </authorList>
    </citation>
    <scope>NUCLEOTIDE SEQUENCE [LARGE SCALE GENOMIC DNA]</scope>
    <source>
        <strain evidence="14">PB2801</strain>
    </source>
</reference>
<keyword evidence="14" id="KW-1185">Reference proteome</keyword>
<name>G0PII4_CAEBE</name>
<dbReference type="SMART" id="SM01125">
    <property type="entry name" value="DCP2"/>
    <property type="match status" value="1"/>
</dbReference>
<dbReference type="InterPro" id="IPR044099">
    <property type="entry name" value="Dcp2_NUDIX"/>
</dbReference>
<dbReference type="InterPro" id="IPR015797">
    <property type="entry name" value="NUDIX_hydrolase-like_dom_sf"/>
</dbReference>
<sequence length="2099" mass="238804">MQRALIIDFDKATGIVKCFDREKQAVLRVKLEVNEGILKGIFIHFKASPIPDVNGIIHLQRHDFELKEPVREDCVRKLRDGSFVIRSWVGFSDNPKHLTYKRKIGFTDWYGLVDCSQFQIQSGGVFTADIEINDFKLDGHANCLFKVSRQPFPRIRDDNVEFLEKMNSYEDQWIMNHISKTKLKRGQRISFCDYQYENDTYFPVAKAEAIKVETDQSIRFENDELIFCSWAALSSEVKPPLDQSDPAYSADLGAVNVSEAARKKMQRNIVYQVEILTSLAHEESKNPIFTIIDVGEAVPLEKCGDFLATLFEFGEKHHFEKSLDKSPSGSANSLSNSQAESTDCTEIVSAIKHQDSKNRRSNEENDPFESKCEPIANNSPDFKRGSMIKSSYESENSATRGKIVDEEKPDKNQVFKSIENKTQNYSKHSYSSFKHSSNSGSVALKQSEPQKMKFGTMEKKAEIENCVLILRVAQNHVIGYETSQLKLMKIKTDGLDMKFYEWDTFRFIVDYTDGNGTVVVRSESAQTSKSDHVIAIPGKPTVIKAVVLFSNNNLHATYTKNVAFSNQFGHVEISKADESLDHLVLYETFITLKQCEDTALPVFEAISTLQNKSDQSQIEDMIKYMEEYEGRWFEVRRSNLSANAIPSRSFNSASDKKFKKRENIDKHRKGIVTKIGYDSRSRSYGEVLTRLGPARFPSQPKVNSSGENVEVGHWVSIKLERKQNHLVVKLVQKILPVDETDATQLLPTKNNRGEYLVEGNITLTACKVFEDFFIFEHVLFGSVHGKKREFDNIIGETIRARFVYRREPIILPPDNTEIYWSVENMNTQLPPKSDGHYSYSNSHENQSQKYQPEHGSVVSYKYENDGYDRRSEFQPFQKFENGFEKRSQNEYDRNDYSVNLFRGQDRSQPSSSSPHQTVYQWHDTRQVDSEMDFASTNGSQTYMAQSSTALVTSRHKNMMIVYLSDAKKAAVMNWKKFPIDPEIGPLTVGSLLICEYVPIDLSDTTLNAPFQVTKIINRDVRHKNEVKKFDDRCYSLYELDLSHVDPRFSSFTERSGRYVVYSKSVGDVILDYEIRDQHNNLVNAQDMMRRMGRTEHSKNMVGWCQYTRMLVPRTMIDGHYTGEQDVEAYAWKVVQVVSSKAHYLQAQREKKSENLGDYMKEIEEEDDIHRQKKQAQLDFQARQSNASGPSSVLNHNDYQYHNNSSIGGYDTPRGSENNMRALSPQSFHSAQVQPYRGQSSSTHYVQNGQGSSSDFRYNHIVNDNDSFGKRDATTFELKAVRRQMDHLCSLIEKFTSNADLKSKMKIHSPDDLNDLEDAIKMCKEKGNNKLEESSSVQKLLASLQQAQNKGGVGSTCEQPSTSQPKKVDKRKKNADDKKKAKGASVGARMQQQAEIAKVLNKRTRQTSTSKGGARNQGAQEYTQQPFCYNQSRGPKIPADVLDELEFRFISNMVLHEINDDIRVCFHLELAHWYYIDHMVEDTEKYIGCPNVGSRDFTIQMCQHCRLLKKYAHRTDEVIAKFREYKSSVPTYGAILVDPEMEHVLLVQSYFAKGNNWGFPKGKINQNEPPRDAAIRETFEETGFDFGIHSEREKKFQRFINEGMVRLYLVKNVPRDFNFAPQTRKEIRKIEWFKIDDLPTDKTDELPSYLQGFKFFMVMPFVRDIQLFIQKEREKMKKRKPERANAVVPTVPVAPVEMQAALEPSSVAGSSNAPSQQSILSQLFPATVQSTPNTQENRPVYKRLTSEELFSAFKKPTVKENENSISRPKLPEMTPLVNGMDSLTLIGLCTPLKAGDSLNNFSAPSETCPMISEEVENKSKVAFNELESEVGFAMPTDLKQPVVTTDHPWQHKSLENSAPPRTLESHQGWLDTQLVNTIMHSPHPPIPSTNSPATPTNVLGHLIGKPIQPQPILPQAATPTALGSAEKPKSSRINLSDNSAFTAINSSQKQSVPKSTAPPSSEKVRSASLSGPAHVENRKSARVLFNSVASPVSTDLQVLLGEEMLEDVWFREKLAATAGTSISSLAASNQELSMINRETPVEDRNPYMKQMYATAPHQSKQNLINLCQSWTQKIQLDTEYIAGPLSFWKQQFSVQNKTPK</sequence>
<feature type="region of interest" description="Disordered" evidence="11">
    <location>
        <begin position="1347"/>
        <end position="1387"/>
    </location>
</feature>
<dbReference type="InterPro" id="IPR007722">
    <property type="entry name" value="DCP2_BoxA"/>
</dbReference>
<dbReference type="eggNOG" id="KOG2937">
    <property type="taxonomic scope" value="Eukaryota"/>
</dbReference>
<dbReference type="PROSITE" id="PS51462">
    <property type="entry name" value="NUDIX"/>
    <property type="match status" value="1"/>
</dbReference>
<dbReference type="InParanoid" id="G0PII4"/>
<evidence type="ECO:0000256" key="2">
    <source>
        <dbReference type="ARBA" id="ARBA00004496"/>
    </source>
</evidence>
<evidence type="ECO:0000313" key="14">
    <source>
        <dbReference type="Proteomes" id="UP000008068"/>
    </source>
</evidence>
<dbReference type="SUPFAM" id="SSF140586">
    <property type="entry name" value="Dcp2 domain-like"/>
    <property type="match status" value="1"/>
</dbReference>
<dbReference type="InterPro" id="IPR000086">
    <property type="entry name" value="NUDIX_hydrolase_dom"/>
</dbReference>
<comment type="subcellular location">
    <subcellularLocation>
        <location evidence="2">Cytoplasm</location>
    </subcellularLocation>
</comment>
<organism evidence="14">
    <name type="scientific">Caenorhabditis brenneri</name>
    <name type="common">Nematode worm</name>
    <dbReference type="NCBI Taxonomy" id="135651"/>
    <lineage>
        <taxon>Eukaryota</taxon>
        <taxon>Metazoa</taxon>
        <taxon>Ecdysozoa</taxon>
        <taxon>Nematoda</taxon>
        <taxon>Chromadorea</taxon>
        <taxon>Rhabditida</taxon>
        <taxon>Rhabditina</taxon>
        <taxon>Rhabditomorpha</taxon>
        <taxon>Rhabditoidea</taxon>
        <taxon>Rhabditidae</taxon>
        <taxon>Peloderinae</taxon>
        <taxon>Caenorhabditis</taxon>
    </lineage>
</organism>
<feature type="domain" description="Nudix hydrolase" evidence="12">
    <location>
        <begin position="1526"/>
        <end position="1654"/>
    </location>
</feature>
<dbReference type="SUPFAM" id="SSF55811">
    <property type="entry name" value="Nudix"/>
    <property type="match status" value="1"/>
</dbReference>
<evidence type="ECO:0000256" key="8">
    <source>
        <dbReference type="ARBA" id="ARBA00023211"/>
    </source>
</evidence>
<evidence type="ECO:0000256" key="1">
    <source>
        <dbReference type="ARBA" id="ARBA00001936"/>
    </source>
</evidence>
<evidence type="ECO:0000256" key="3">
    <source>
        <dbReference type="ARBA" id="ARBA00005279"/>
    </source>
</evidence>
<feature type="region of interest" description="Disordered" evidence="11">
    <location>
        <begin position="1166"/>
        <end position="1256"/>
    </location>
</feature>
<dbReference type="OrthoDB" id="18996at2759"/>
<keyword evidence="6" id="KW-0378">Hydrolase</keyword>
<evidence type="ECO:0000256" key="9">
    <source>
        <dbReference type="ARBA" id="ARBA00047661"/>
    </source>
</evidence>
<proteinExistence type="inferred from homology"/>
<dbReference type="Pfam" id="PF07547">
    <property type="entry name" value="RSD-2"/>
    <property type="match status" value="2"/>
</dbReference>
<evidence type="ECO:0000259" key="12">
    <source>
        <dbReference type="PROSITE" id="PS51462"/>
    </source>
</evidence>
<dbReference type="STRING" id="135651.G0PII4"/>
<dbReference type="PROSITE" id="PS00893">
    <property type="entry name" value="NUDIX_BOX"/>
    <property type="match status" value="1"/>
</dbReference>
<comment type="catalytic activity">
    <reaction evidence="9">
        <text>a 5'-end (N(7)-methyl 5'-triphosphoguanosine)-ribonucleoside in mRNA + H2O = N(7)-methyl-GDP + a 5'-end phospho-ribonucleoside in mRNA + 2 H(+)</text>
        <dbReference type="Rhea" id="RHEA:67484"/>
        <dbReference type="Rhea" id="RHEA-COMP:15692"/>
        <dbReference type="Rhea" id="RHEA-COMP:17167"/>
        <dbReference type="ChEBI" id="CHEBI:15377"/>
        <dbReference type="ChEBI" id="CHEBI:15378"/>
        <dbReference type="ChEBI" id="CHEBI:63714"/>
        <dbReference type="ChEBI" id="CHEBI:138282"/>
        <dbReference type="ChEBI" id="CHEBI:156461"/>
        <dbReference type="EC" id="3.6.1.62"/>
    </reaction>
    <physiologicalReaction direction="left-to-right" evidence="9">
        <dbReference type="Rhea" id="RHEA:67485"/>
    </physiologicalReaction>
</comment>
<dbReference type="GO" id="GO:0030145">
    <property type="term" value="F:manganese ion binding"/>
    <property type="evidence" value="ECO:0007669"/>
    <property type="project" value="InterPro"/>
</dbReference>
<keyword evidence="7" id="KW-0694">RNA-binding</keyword>
<dbReference type="Gene3D" id="3.90.79.10">
    <property type="entry name" value="Nucleoside Triphosphate Pyrophosphohydrolase"/>
    <property type="match status" value="1"/>
</dbReference>
<feature type="region of interest" description="Disordered" evidence="11">
    <location>
        <begin position="321"/>
        <end position="421"/>
    </location>
</feature>
<dbReference type="GO" id="GO:0003723">
    <property type="term" value="F:RNA binding"/>
    <property type="evidence" value="ECO:0007669"/>
    <property type="project" value="UniProtKB-KW"/>
</dbReference>
<dbReference type="InterPro" id="IPR036189">
    <property type="entry name" value="DCP2_BoxA_sf"/>
</dbReference>
<protein>
    <recommendedName>
        <fullName evidence="10">mRNA-decapping enzyme 2</fullName>
    </recommendedName>
</protein>
<dbReference type="GO" id="GO:0000290">
    <property type="term" value="P:deadenylation-dependent decapping of nuclear-transcribed mRNA"/>
    <property type="evidence" value="ECO:0007669"/>
    <property type="project" value="InterPro"/>
</dbReference>
<dbReference type="FunFam" id="3.90.79.10:FF:000003">
    <property type="entry name" value="M7GpppN-mRNA hydrolase isoform 2"/>
    <property type="match status" value="1"/>
</dbReference>
<feature type="compositionally biased region" description="Polar residues" evidence="11">
    <location>
        <begin position="1214"/>
        <end position="1256"/>
    </location>
</feature>
<dbReference type="Pfam" id="PF05026">
    <property type="entry name" value="DCP2"/>
    <property type="match status" value="1"/>
</dbReference>
<dbReference type="GO" id="GO:0140933">
    <property type="term" value="F:5'-(N(7)-methylguanosine 5'-triphospho)-[mRNA] hydrolase activity"/>
    <property type="evidence" value="ECO:0007669"/>
    <property type="project" value="UniProtKB-EC"/>
</dbReference>
<dbReference type="Gene3D" id="1.10.10.1050">
    <property type="entry name" value="Dcp2, box A domain"/>
    <property type="match status" value="1"/>
</dbReference>
<comment type="similarity">
    <text evidence="3">Belongs to the Nudix hydrolase family. DCP2 subfamily.</text>
</comment>
<keyword evidence="5" id="KW-0479">Metal-binding</keyword>
<evidence type="ECO:0000256" key="5">
    <source>
        <dbReference type="ARBA" id="ARBA00022723"/>
    </source>
</evidence>
<feature type="compositionally biased region" description="Basic and acidic residues" evidence="11">
    <location>
        <begin position="352"/>
        <end position="372"/>
    </location>
</feature>
<dbReference type="CDD" id="cd03672">
    <property type="entry name" value="NUDIX_Dcp2p_Nudt20"/>
    <property type="match status" value="1"/>
</dbReference>
<feature type="compositionally biased region" description="Polar residues" evidence="11">
    <location>
        <begin position="838"/>
        <end position="850"/>
    </location>
</feature>
<dbReference type="GO" id="GO:0000184">
    <property type="term" value="P:nuclear-transcribed mRNA catabolic process, nonsense-mediated decay"/>
    <property type="evidence" value="ECO:0007669"/>
    <property type="project" value="InterPro"/>
</dbReference>
<feature type="compositionally biased region" description="Polar residues" evidence="11">
    <location>
        <begin position="1181"/>
        <end position="1206"/>
    </location>
</feature>
<dbReference type="PANTHER" id="PTHR23114:SF17">
    <property type="entry name" value="M7GPPPN-MRNA HYDROLASE"/>
    <property type="match status" value="1"/>
</dbReference>
<comment type="cofactor">
    <cofactor evidence="1">
        <name>Mn(2+)</name>
        <dbReference type="ChEBI" id="CHEBI:29035"/>
    </cofactor>
</comment>
<feature type="compositionally biased region" description="Polar residues" evidence="11">
    <location>
        <begin position="1355"/>
        <end position="1364"/>
    </location>
</feature>
<gene>
    <name evidence="13" type="ORF">CAEBREN_31775</name>
</gene>
<dbReference type="Proteomes" id="UP000008068">
    <property type="component" value="Unassembled WGS sequence"/>
</dbReference>
<evidence type="ECO:0000256" key="7">
    <source>
        <dbReference type="ARBA" id="ARBA00022884"/>
    </source>
</evidence>
<feature type="compositionally biased region" description="Low complexity" evidence="11">
    <location>
        <begin position="326"/>
        <end position="337"/>
    </location>
</feature>
<dbReference type="FunCoup" id="G0PII4">
    <property type="interactions" value="1246"/>
</dbReference>
<dbReference type="EMBL" id="GL380573">
    <property type="protein sequence ID" value="EGT57735.1"/>
    <property type="molecule type" value="Genomic_DNA"/>
</dbReference>
<feature type="region of interest" description="Disordered" evidence="11">
    <location>
        <begin position="831"/>
        <end position="854"/>
    </location>
</feature>
<feature type="region of interest" description="Disordered" evidence="11">
    <location>
        <begin position="1943"/>
        <end position="1972"/>
    </location>
</feature>
<keyword evidence="8" id="KW-0464">Manganese</keyword>
<dbReference type="InterPro" id="IPR011508">
    <property type="entry name" value="RSD-2_N"/>
</dbReference>
<feature type="compositionally biased region" description="Polar residues" evidence="11">
    <location>
        <begin position="1943"/>
        <end position="1958"/>
    </location>
</feature>
<evidence type="ECO:0000256" key="11">
    <source>
        <dbReference type="SAM" id="MobiDB-lite"/>
    </source>
</evidence>
<dbReference type="GO" id="GO:0000932">
    <property type="term" value="C:P-body"/>
    <property type="evidence" value="ECO:0007669"/>
    <property type="project" value="TreeGrafter"/>
</dbReference>
<evidence type="ECO:0000313" key="13">
    <source>
        <dbReference type="EMBL" id="EGT57735.1"/>
    </source>
</evidence>
<dbReference type="Pfam" id="PF00293">
    <property type="entry name" value="NUDIX"/>
    <property type="match status" value="1"/>
</dbReference>
<dbReference type="HOGENOM" id="CLU_234127_0_0_1"/>
<accession>G0PII4</accession>
<feature type="compositionally biased region" description="Polar residues" evidence="11">
    <location>
        <begin position="388"/>
        <end position="399"/>
    </location>
</feature>